<reference evidence="2" key="2">
    <citation type="submission" date="2020-09" db="EMBL/GenBank/DDBJ databases">
        <authorList>
            <person name="Sun Q."/>
            <person name="Ohkuma M."/>
        </authorList>
    </citation>
    <scope>NUCLEOTIDE SEQUENCE</scope>
    <source>
        <strain evidence="2">JCM 4988</strain>
    </source>
</reference>
<name>A0A918UJK7_9ACTN</name>
<comment type="caution">
    <text evidence="2">The sequence shown here is derived from an EMBL/GenBank/DDBJ whole genome shotgun (WGS) entry which is preliminary data.</text>
</comment>
<sequence length="384" mass="41603">MSERIVLDGTVRTRSPETTWKALEPELPTLGITRVARLTDLDYLRIPVWTAIRPQSHSLVTTQGKGADDTLAKISAVLEGAELWLIEQPPTYVEHGTHHALGVPYPMSALPVKRDHPELAHVPLDWTAGTGLVSGRSLLVPADLVHRRRDRADSQPEPFDITSNGLAAGNSYHEAALHGLFEVVERDALQRDDARGGSNRALLDLATVKDRYCRDLINRFLNVGMFLEIALVDSPCGLPVCAAYIWSEDYPILFGGSGCHRDPHIALSRALTEAAQSRLTCIAGTRDDLDSHEAVFTADPPRPAPAGPYTGDWATLISRYDTSADDLAAETVAVARSITAVTGHEPVAVTLYESPAFAGVKIISPGMAMRTTRSIPRPGGHPRG</sequence>
<evidence type="ECO:0000259" key="1">
    <source>
        <dbReference type="PROSITE" id="PS51664"/>
    </source>
</evidence>
<dbReference type="PANTHER" id="PTHR37809:SF1">
    <property type="entry name" value="RIBOSOMAL PROTEIN S12 METHYLTHIOTRANSFERASE ACCESSORY FACTOR YCAO"/>
    <property type="match status" value="1"/>
</dbReference>
<feature type="domain" description="YcaO" evidence="1">
    <location>
        <begin position="64"/>
        <end position="384"/>
    </location>
</feature>
<evidence type="ECO:0000313" key="2">
    <source>
        <dbReference type="EMBL" id="GGZ14944.1"/>
    </source>
</evidence>
<dbReference type="RefSeq" id="WP_190121053.1">
    <property type="nucleotide sequence ID" value="NZ_BMWG01000001.1"/>
</dbReference>
<keyword evidence="3" id="KW-1185">Reference proteome</keyword>
<dbReference type="PROSITE" id="PS51664">
    <property type="entry name" value="YCAO"/>
    <property type="match status" value="1"/>
</dbReference>
<proteinExistence type="predicted"/>
<dbReference type="PANTHER" id="PTHR37809">
    <property type="entry name" value="RIBOSOMAL PROTEIN S12 METHYLTHIOTRANSFERASE ACCESSORY FACTOR YCAO"/>
    <property type="match status" value="1"/>
</dbReference>
<dbReference type="AlphaFoldDB" id="A0A918UJK7"/>
<dbReference type="EMBL" id="BMWG01000001">
    <property type="protein sequence ID" value="GGZ14944.1"/>
    <property type="molecule type" value="Genomic_DNA"/>
</dbReference>
<dbReference type="Pfam" id="PF02624">
    <property type="entry name" value="YcaO"/>
    <property type="match status" value="1"/>
</dbReference>
<dbReference type="InterPro" id="IPR003776">
    <property type="entry name" value="YcaO-like_dom"/>
</dbReference>
<reference evidence="2" key="1">
    <citation type="journal article" date="2014" name="Int. J. Syst. Evol. Microbiol.">
        <title>Complete genome sequence of Corynebacterium casei LMG S-19264T (=DSM 44701T), isolated from a smear-ripened cheese.</title>
        <authorList>
            <consortium name="US DOE Joint Genome Institute (JGI-PGF)"/>
            <person name="Walter F."/>
            <person name="Albersmeier A."/>
            <person name="Kalinowski J."/>
            <person name="Ruckert C."/>
        </authorList>
    </citation>
    <scope>NUCLEOTIDE SEQUENCE</scope>
    <source>
        <strain evidence="2">JCM 4988</strain>
    </source>
</reference>
<accession>A0A918UJK7</accession>
<dbReference type="NCBIfam" id="TIGR00702">
    <property type="entry name" value="YcaO-type kinase domain"/>
    <property type="match status" value="1"/>
</dbReference>
<organism evidence="2 3">
    <name type="scientific">Streptomyces inusitatus</name>
    <dbReference type="NCBI Taxonomy" id="68221"/>
    <lineage>
        <taxon>Bacteria</taxon>
        <taxon>Bacillati</taxon>
        <taxon>Actinomycetota</taxon>
        <taxon>Actinomycetes</taxon>
        <taxon>Kitasatosporales</taxon>
        <taxon>Streptomycetaceae</taxon>
        <taxon>Streptomyces</taxon>
    </lineage>
</organism>
<dbReference type="Gene3D" id="3.30.160.660">
    <property type="match status" value="1"/>
</dbReference>
<gene>
    <name evidence="2" type="ORF">GCM10010387_04010</name>
</gene>
<dbReference type="Proteomes" id="UP000630936">
    <property type="component" value="Unassembled WGS sequence"/>
</dbReference>
<evidence type="ECO:0000313" key="3">
    <source>
        <dbReference type="Proteomes" id="UP000630936"/>
    </source>
</evidence>
<protein>
    <recommendedName>
        <fullName evidence="1">YcaO domain-containing protein</fullName>
    </recommendedName>
</protein>